<keyword evidence="2" id="KW-1185">Reference proteome</keyword>
<proteinExistence type="predicted"/>
<reference evidence="1 2" key="1">
    <citation type="submission" date="2013-08" db="EMBL/GenBank/DDBJ databases">
        <authorList>
            <person name="Weinstock G."/>
            <person name="Sodergren E."/>
            <person name="Wylie T."/>
            <person name="Fulton L."/>
            <person name="Fulton R."/>
            <person name="Fronick C."/>
            <person name="O'Laughlin M."/>
            <person name="Godfrey J."/>
            <person name="Miner T."/>
            <person name="Herter B."/>
            <person name="Appelbaum E."/>
            <person name="Cordes M."/>
            <person name="Lek S."/>
            <person name="Wollam A."/>
            <person name="Pepin K.H."/>
            <person name="Palsikar V.B."/>
            <person name="Mitreva M."/>
            <person name="Wilson R.K."/>
        </authorList>
    </citation>
    <scope>NUCLEOTIDE SEQUENCE [LARGE SCALE GENOMIC DNA]</scope>
    <source>
        <strain evidence="1 2">ATCC 15930</strain>
    </source>
</reference>
<gene>
    <name evidence="1" type="ORF">HMPREF1991_00988</name>
</gene>
<evidence type="ECO:0000313" key="1">
    <source>
        <dbReference type="EMBL" id="KDR52898.1"/>
    </source>
</evidence>
<sequence>MQTYDTRKLAKEKKRTNIMYYLRCFSQTFRTIKKVVKTWLALHSTTN</sequence>
<dbReference type="HOGENOM" id="CLU_3171614_0_0_10"/>
<organism evidence="1 2">
    <name type="scientific">Hoylesella loescheii DSM 19665 = JCM 12249 = ATCC 15930</name>
    <dbReference type="NCBI Taxonomy" id="1122985"/>
    <lineage>
        <taxon>Bacteria</taxon>
        <taxon>Pseudomonadati</taxon>
        <taxon>Bacteroidota</taxon>
        <taxon>Bacteroidia</taxon>
        <taxon>Bacteroidales</taxon>
        <taxon>Prevotellaceae</taxon>
        <taxon>Hoylesella</taxon>
    </lineage>
</organism>
<dbReference type="Proteomes" id="UP000027442">
    <property type="component" value="Unassembled WGS sequence"/>
</dbReference>
<dbReference type="EMBL" id="JNGW01000037">
    <property type="protein sequence ID" value="KDR52898.1"/>
    <property type="molecule type" value="Genomic_DNA"/>
</dbReference>
<accession>A0A069QJ70</accession>
<evidence type="ECO:0000313" key="2">
    <source>
        <dbReference type="Proteomes" id="UP000027442"/>
    </source>
</evidence>
<dbReference type="AlphaFoldDB" id="A0A069QJ70"/>
<protein>
    <submittedName>
        <fullName evidence="1">Uncharacterized protein</fullName>
    </submittedName>
</protein>
<name>A0A069QJ70_HOYLO</name>
<comment type="caution">
    <text evidence="1">The sequence shown here is derived from an EMBL/GenBank/DDBJ whole genome shotgun (WGS) entry which is preliminary data.</text>
</comment>
<dbReference type="PATRIC" id="fig|1122985.7.peg.1024"/>